<keyword evidence="1" id="KW-1133">Transmembrane helix</keyword>
<evidence type="ECO:0000313" key="4">
    <source>
        <dbReference type="Proteomes" id="UP000747399"/>
    </source>
</evidence>
<feature type="signal peptide" evidence="2">
    <location>
        <begin position="1"/>
        <end position="26"/>
    </location>
</feature>
<organism evidence="3 4">
    <name type="scientific">Volvox africanus</name>
    <dbReference type="NCBI Taxonomy" id="51714"/>
    <lineage>
        <taxon>Eukaryota</taxon>
        <taxon>Viridiplantae</taxon>
        <taxon>Chlorophyta</taxon>
        <taxon>core chlorophytes</taxon>
        <taxon>Chlorophyceae</taxon>
        <taxon>CS clade</taxon>
        <taxon>Chlamydomonadales</taxon>
        <taxon>Volvocaceae</taxon>
        <taxon>Volvox</taxon>
    </lineage>
</organism>
<feature type="chain" id="PRO_5035203257" description="Membrane-associated protein" evidence="2">
    <location>
        <begin position="27"/>
        <end position="258"/>
    </location>
</feature>
<evidence type="ECO:0008006" key="5">
    <source>
        <dbReference type="Google" id="ProtNLM"/>
    </source>
</evidence>
<dbReference type="AlphaFoldDB" id="A0A8J4FA52"/>
<comment type="caution">
    <text evidence="3">The sequence shown here is derived from an EMBL/GenBank/DDBJ whole genome shotgun (WGS) entry which is preliminary data.</text>
</comment>
<proteinExistence type="predicted"/>
<gene>
    <name evidence="3" type="ORF">Vafri_17443</name>
</gene>
<name>A0A8J4FA52_9CHLO</name>
<dbReference type="EMBL" id="BNCO01000057">
    <property type="protein sequence ID" value="GIL63408.1"/>
    <property type="molecule type" value="Genomic_DNA"/>
</dbReference>
<accession>A0A8J4FA52</accession>
<protein>
    <recommendedName>
        <fullName evidence="5">Membrane-associated protein</fullName>
    </recommendedName>
</protein>
<keyword evidence="1" id="KW-0472">Membrane</keyword>
<dbReference type="Proteomes" id="UP000747399">
    <property type="component" value="Unassembled WGS sequence"/>
</dbReference>
<sequence>MALQLRITIILVTILATCWQLSSTLAASLQTDQEKVLVLAAAQQQQSQWQSGAATSSTTNNNDNDNGLSTILMKKMRPTTEWLLNNNVTRDYLGASVCSLVLTPFLTMEFLEQVQDVPIATITPSRDQVLVAASSAFLLWMASSTIPITFSPIILRVCTSLWARSCMFIIAFLGLLAFMNEYCYAAYISDNLYHKCKSGATNTPSVRHAAATSHDRFPSATSDAWVGRTGGFSTGGRRNGGDAMGRVGPEAGLAALLS</sequence>
<keyword evidence="1" id="KW-0812">Transmembrane</keyword>
<keyword evidence="4" id="KW-1185">Reference proteome</keyword>
<evidence type="ECO:0000313" key="3">
    <source>
        <dbReference type="EMBL" id="GIL63408.1"/>
    </source>
</evidence>
<feature type="transmembrane region" description="Helical" evidence="1">
    <location>
        <begin position="131"/>
        <end position="155"/>
    </location>
</feature>
<feature type="transmembrane region" description="Helical" evidence="1">
    <location>
        <begin position="161"/>
        <end position="179"/>
    </location>
</feature>
<reference evidence="3" key="1">
    <citation type="journal article" date="2021" name="Proc. Natl. Acad. Sci. U.S.A.">
        <title>Three genomes in the algal genus Volvox reveal the fate of a haploid sex-determining region after a transition to homothallism.</title>
        <authorList>
            <person name="Yamamoto K."/>
            <person name="Hamaji T."/>
            <person name="Kawai-Toyooka H."/>
            <person name="Matsuzaki R."/>
            <person name="Takahashi F."/>
            <person name="Nishimura Y."/>
            <person name="Kawachi M."/>
            <person name="Noguchi H."/>
            <person name="Minakuchi Y."/>
            <person name="Umen J.G."/>
            <person name="Toyoda A."/>
            <person name="Nozaki H."/>
        </authorList>
    </citation>
    <scope>NUCLEOTIDE SEQUENCE</scope>
    <source>
        <strain evidence="3">NIES-3780</strain>
    </source>
</reference>
<evidence type="ECO:0000256" key="1">
    <source>
        <dbReference type="SAM" id="Phobius"/>
    </source>
</evidence>
<evidence type="ECO:0000256" key="2">
    <source>
        <dbReference type="SAM" id="SignalP"/>
    </source>
</evidence>
<keyword evidence="2" id="KW-0732">Signal</keyword>